<comment type="caution">
    <text evidence="1">The sequence shown here is derived from an EMBL/GenBank/DDBJ whole genome shotgun (WGS) entry which is preliminary data.</text>
</comment>
<dbReference type="EMBL" id="JBHFEH010000004">
    <property type="protein sequence ID" value="KAL2057587.1"/>
    <property type="molecule type" value="Genomic_DNA"/>
</dbReference>
<proteinExistence type="predicted"/>
<evidence type="ECO:0000313" key="2">
    <source>
        <dbReference type="Proteomes" id="UP001590951"/>
    </source>
</evidence>
<organism evidence="1 2">
    <name type="scientific">Lepraria finkii</name>
    <dbReference type="NCBI Taxonomy" id="1340010"/>
    <lineage>
        <taxon>Eukaryota</taxon>
        <taxon>Fungi</taxon>
        <taxon>Dikarya</taxon>
        <taxon>Ascomycota</taxon>
        <taxon>Pezizomycotina</taxon>
        <taxon>Lecanoromycetes</taxon>
        <taxon>OSLEUM clade</taxon>
        <taxon>Lecanoromycetidae</taxon>
        <taxon>Lecanorales</taxon>
        <taxon>Lecanorineae</taxon>
        <taxon>Stereocaulaceae</taxon>
        <taxon>Lepraria</taxon>
    </lineage>
</organism>
<dbReference type="Proteomes" id="UP001590951">
    <property type="component" value="Unassembled WGS sequence"/>
</dbReference>
<name>A0ABR4BJJ6_9LECA</name>
<gene>
    <name evidence="1" type="ORF">ABVK25_001971</name>
</gene>
<evidence type="ECO:0000313" key="1">
    <source>
        <dbReference type="EMBL" id="KAL2057587.1"/>
    </source>
</evidence>
<reference evidence="1 2" key="1">
    <citation type="submission" date="2024-09" db="EMBL/GenBank/DDBJ databases">
        <title>Rethinking Asexuality: The Enigmatic Case of Functional Sexual Genes in Lepraria (Stereocaulaceae).</title>
        <authorList>
            <person name="Doellman M."/>
            <person name="Sun Y."/>
            <person name="Barcenas-Pena A."/>
            <person name="Lumbsch H.T."/>
            <person name="Grewe F."/>
        </authorList>
    </citation>
    <scope>NUCLEOTIDE SEQUENCE [LARGE SCALE GENOMIC DNA]</scope>
    <source>
        <strain evidence="1 2">Grewe 0041</strain>
    </source>
</reference>
<accession>A0ABR4BJJ6</accession>
<keyword evidence="2" id="KW-1185">Reference proteome</keyword>
<sequence length="544" mass="61240">MDPTGGVSLGMQSATIGIFNVSQDAYNLLTPITKLRDPRLDEIYLTLLSEKKKSDEWVNQMRATFGAEPWTSFPDQQYKKTVQLLKKFRKYYLKAGENFASIAPTQGFLSRQDLQRIRTLLQQGGYDDLDNIVRTLIATNQGLREIVDFPPLYSSVVDGRISHTALTSGPVSAPNPSGLPPEPTFAPSSTVMTTMDEAQNVIQHSSTPSVGTIYRTTLSALATISVRRSSAKIARSHSRLKLWGAGLFEMGVSMDTVFDADRRYNRPLRECILGTLVDILVWEEQELNGCGRGDDNKQRVQDQVMARGITALLGTDELLHIALESWKTFVEQYEYDEKGSSYRNHNYIPGLVETLFDLVPGLRAARRAYCANLAQAVNQQSVNTDMSLNVTADSALSETRSPEGPNFEEVVRNLDMTVDVLTRRDKILVKKKNGPAPYAPVFKEEKARIQKYYLSRKDRKSMNTRELEDFQSRQDELLQVLTEYVQQLSKDPTTQKKFLSKLRHSRLGEKGRESTQLEEIERARAVIKFLRDANNAIGYSSGTA</sequence>
<protein>
    <submittedName>
        <fullName evidence="1">Uncharacterized protein</fullName>
    </submittedName>
</protein>